<feature type="transmembrane region" description="Helical" evidence="2">
    <location>
        <begin position="24"/>
        <end position="45"/>
    </location>
</feature>
<dbReference type="Proteomes" id="UP000053268">
    <property type="component" value="Unassembled WGS sequence"/>
</dbReference>
<keyword evidence="4" id="KW-1185">Reference proteome</keyword>
<evidence type="ECO:0000313" key="3">
    <source>
        <dbReference type="EMBL" id="KPI99166.1"/>
    </source>
</evidence>
<gene>
    <name evidence="3" type="ORF">RR46_02383</name>
</gene>
<evidence type="ECO:0000313" key="4">
    <source>
        <dbReference type="Proteomes" id="UP000053268"/>
    </source>
</evidence>
<proteinExistence type="predicted"/>
<keyword evidence="2" id="KW-0472">Membrane</keyword>
<accession>A0A194Q0T8</accession>
<organism evidence="3 4">
    <name type="scientific">Papilio xuthus</name>
    <name type="common">Asian swallowtail butterfly</name>
    <dbReference type="NCBI Taxonomy" id="66420"/>
    <lineage>
        <taxon>Eukaryota</taxon>
        <taxon>Metazoa</taxon>
        <taxon>Ecdysozoa</taxon>
        <taxon>Arthropoda</taxon>
        <taxon>Hexapoda</taxon>
        <taxon>Insecta</taxon>
        <taxon>Pterygota</taxon>
        <taxon>Neoptera</taxon>
        <taxon>Endopterygota</taxon>
        <taxon>Lepidoptera</taxon>
        <taxon>Glossata</taxon>
        <taxon>Ditrysia</taxon>
        <taxon>Papilionoidea</taxon>
        <taxon>Papilionidae</taxon>
        <taxon>Papilioninae</taxon>
        <taxon>Papilio</taxon>
    </lineage>
</organism>
<protein>
    <submittedName>
        <fullName evidence="3">Uncharacterized protein</fullName>
    </submittedName>
</protein>
<name>A0A194Q0T8_PAPXU</name>
<keyword evidence="2" id="KW-0812">Transmembrane</keyword>
<feature type="region of interest" description="Disordered" evidence="1">
    <location>
        <begin position="99"/>
        <end position="132"/>
    </location>
</feature>
<sequence length="132" mass="14078">MTYGRASTGLGLVVHGTRRDSDNLVLSAAIAFIEAIAALVVHTVLPLPTPRSRLPPAFGLRRCLLDVLNTLHEYWRGSHAAGLSTNSACRDVLQPSITLQATPAPRPSPLAPIEVVPSSSPPESPETRHCQT</sequence>
<evidence type="ECO:0000256" key="1">
    <source>
        <dbReference type="SAM" id="MobiDB-lite"/>
    </source>
</evidence>
<dbReference type="EMBL" id="KQ459581">
    <property type="protein sequence ID" value="KPI99166.1"/>
    <property type="molecule type" value="Genomic_DNA"/>
</dbReference>
<dbReference type="AlphaFoldDB" id="A0A194Q0T8"/>
<reference evidence="3 4" key="1">
    <citation type="journal article" date="2015" name="Nat. Commun.">
        <title>Outbred genome sequencing and CRISPR/Cas9 gene editing in butterflies.</title>
        <authorList>
            <person name="Li X."/>
            <person name="Fan D."/>
            <person name="Zhang W."/>
            <person name="Liu G."/>
            <person name="Zhang L."/>
            <person name="Zhao L."/>
            <person name="Fang X."/>
            <person name="Chen L."/>
            <person name="Dong Y."/>
            <person name="Chen Y."/>
            <person name="Ding Y."/>
            <person name="Zhao R."/>
            <person name="Feng M."/>
            <person name="Zhu Y."/>
            <person name="Feng Y."/>
            <person name="Jiang X."/>
            <person name="Zhu D."/>
            <person name="Xiang H."/>
            <person name="Feng X."/>
            <person name="Li S."/>
            <person name="Wang J."/>
            <person name="Zhang G."/>
            <person name="Kronforst M.R."/>
            <person name="Wang W."/>
        </authorList>
    </citation>
    <scope>NUCLEOTIDE SEQUENCE [LARGE SCALE GENOMIC DNA]</scope>
    <source>
        <strain evidence="3">Ya'a_city_454_Px</strain>
        <tissue evidence="3">Whole body</tissue>
    </source>
</reference>
<evidence type="ECO:0000256" key="2">
    <source>
        <dbReference type="SAM" id="Phobius"/>
    </source>
</evidence>
<keyword evidence="2" id="KW-1133">Transmembrane helix</keyword>